<name>A0A1C6RXG5_9ACTN</name>
<dbReference type="Proteomes" id="UP000198959">
    <property type="component" value="Unassembled WGS sequence"/>
</dbReference>
<dbReference type="GO" id="GO:0016020">
    <property type="term" value="C:membrane"/>
    <property type="evidence" value="ECO:0007669"/>
    <property type="project" value="TreeGrafter"/>
</dbReference>
<dbReference type="AlphaFoldDB" id="A0A1C6RXG5"/>
<organism evidence="2 3">
    <name type="scientific">Micromonospora pallida</name>
    <dbReference type="NCBI Taxonomy" id="145854"/>
    <lineage>
        <taxon>Bacteria</taxon>
        <taxon>Bacillati</taxon>
        <taxon>Actinomycetota</taxon>
        <taxon>Actinomycetes</taxon>
        <taxon>Micromonosporales</taxon>
        <taxon>Micromonosporaceae</taxon>
        <taxon>Micromonospora</taxon>
    </lineage>
</organism>
<dbReference type="Pfam" id="PF00561">
    <property type="entry name" value="Abhydrolase_1"/>
    <property type="match status" value="2"/>
</dbReference>
<feature type="domain" description="AB hydrolase-1" evidence="1">
    <location>
        <begin position="183"/>
        <end position="246"/>
    </location>
</feature>
<dbReference type="PANTHER" id="PTHR43798">
    <property type="entry name" value="MONOACYLGLYCEROL LIPASE"/>
    <property type="match status" value="1"/>
</dbReference>
<dbReference type="STRING" id="145854.GA0074692_1239"/>
<protein>
    <submittedName>
        <fullName evidence="2">Pimeloyl-ACP methyl ester carboxylesterase</fullName>
    </submittedName>
</protein>
<dbReference type="InterPro" id="IPR050266">
    <property type="entry name" value="AB_hydrolase_sf"/>
</dbReference>
<dbReference type="SUPFAM" id="SSF53474">
    <property type="entry name" value="alpha/beta-Hydrolases"/>
    <property type="match status" value="1"/>
</dbReference>
<evidence type="ECO:0000313" key="2">
    <source>
        <dbReference type="EMBL" id="SCL21721.1"/>
    </source>
</evidence>
<dbReference type="InterPro" id="IPR000073">
    <property type="entry name" value="AB_hydrolase_1"/>
</dbReference>
<dbReference type="RefSeq" id="WP_091640246.1">
    <property type="nucleotide sequence ID" value="NZ_FMHW01000002.1"/>
</dbReference>
<evidence type="ECO:0000259" key="1">
    <source>
        <dbReference type="Pfam" id="PF00561"/>
    </source>
</evidence>
<gene>
    <name evidence="2" type="ORF">GA0074692_1239</name>
</gene>
<dbReference type="InterPro" id="IPR029058">
    <property type="entry name" value="AB_hydrolase_fold"/>
</dbReference>
<proteinExistence type="predicted"/>
<dbReference type="OrthoDB" id="8957634at2"/>
<dbReference type="Gene3D" id="3.40.50.1820">
    <property type="entry name" value="alpha/beta hydrolase"/>
    <property type="match status" value="1"/>
</dbReference>
<reference evidence="3" key="1">
    <citation type="submission" date="2016-06" db="EMBL/GenBank/DDBJ databases">
        <authorList>
            <person name="Varghese N."/>
            <person name="Submissions Spin"/>
        </authorList>
    </citation>
    <scope>NUCLEOTIDE SEQUENCE [LARGE SCALE GENOMIC DNA]</scope>
    <source>
        <strain evidence="3">DSM 43817</strain>
    </source>
</reference>
<keyword evidence="3" id="KW-1185">Reference proteome</keyword>
<dbReference type="EMBL" id="FMHW01000002">
    <property type="protein sequence ID" value="SCL21721.1"/>
    <property type="molecule type" value="Genomic_DNA"/>
</dbReference>
<dbReference type="PRINTS" id="PR00111">
    <property type="entry name" value="ABHYDROLASE"/>
</dbReference>
<dbReference type="GO" id="GO:0046464">
    <property type="term" value="P:acylglycerol catabolic process"/>
    <property type="evidence" value="ECO:0007669"/>
    <property type="project" value="TreeGrafter"/>
</dbReference>
<accession>A0A1C6RXG5</accession>
<dbReference type="GO" id="GO:0047372">
    <property type="term" value="F:monoacylglycerol lipase activity"/>
    <property type="evidence" value="ECO:0007669"/>
    <property type="project" value="TreeGrafter"/>
</dbReference>
<sequence>MTTTTVRAADGARLSVQLGGPDDAPPLLLLPGQANSHRWWDGLREGFEDRYRTVTFDYRGTGHTHSEPGDWSTTSFAADAVDVLDALGHPSARVYGTSMGGRVAQMLAAYHPDRVDRLVLAATSPGGPYARERSQQVRRSLADPNGWARRQALADLFYTPAGQHRAAESRLFGDPTMTPQARRAHLRVSDAHDASSILGRITAPTLVLHGSDDLMVPVENAELIAAWIPDATMRIHDGGRHGFFDEFAAEVTPIVRAFLAPDRER</sequence>
<evidence type="ECO:0000313" key="3">
    <source>
        <dbReference type="Proteomes" id="UP000198959"/>
    </source>
</evidence>
<feature type="domain" description="AB hydrolase-1" evidence="1">
    <location>
        <begin position="25"/>
        <end position="155"/>
    </location>
</feature>
<dbReference type="PANTHER" id="PTHR43798:SF5">
    <property type="entry name" value="MONOACYLGLYCEROL LIPASE ABHD6"/>
    <property type="match status" value="1"/>
</dbReference>